<organism evidence="9 10">
    <name type="scientific">Methylomagnum ishizawai</name>
    <dbReference type="NCBI Taxonomy" id="1760988"/>
    <lineage>
        <taxon>Bacteria</taxon>
        <taxon>Pseudomonadati</taxon>
        <taxon>Pseudomonadota</taxon>
        <taxon>Gammaproteobacteria</taxon>
        <taxon>Methylococcales</taxon>
        <taxon>Methylococcaceae</taxon>
        <taxon>Methylomagnum</taxon>
    </lineage>
</organism>
<evidence type="ECO:0000256" key="6">
    <source>
        <dbReference type="ARBA" id="ARBA00022840"/>
    </source>
</evidence>
<dbReference type="STRING" id="1760988.SAMN02949497_0921"/>
<feature type="binding site" evidence="8">
    <location>
        <begin position="176"/>
        <end position="177"/>
    </location>
    <ligand>
        <name>ATP</name>
        <dbReference type="ChEBI" id="CHEBI:30616"/>
    </ligand>
</feature>
<name>A0A1Y6CZR1_9GAMM</name>
<feature type="binding site" evidence="8">
    <location>
        <position position="18"/>
    </location>
    <ligand>
        <name>Mg(2+)</name>
        <dbReference type="ChEBI" id="CHEBI:18420"/>
    </ligand>
</feature>
<dbReference type="PANTHER" id="PTHR43210">
    <property type="entry name" value="DETHIOBIOTIN SYNTHETASE"/>
    <property type="match status" value="1"/>
</dbReference>
<dbReference type="Gene3D" id="3.40.50.300">
    <property type="entry name" value="P-loop containing nucleotide triphosphate hydrolases"/>
    <property type="match status" value="1"/>
</dbReference>
<comment type="cofactor">
    <cofactor evidence="8">
        <name>Mg(2+)</name>
        <dbReference type="ChEBI" id="CHEBI:18420"/>
    </cofactor>
</comment>
<dbReference type="AlphaFoldDB" id="A0A1Y6CZR1"/>
<dbReference type="OrthoDB" id="9802097at2"/>
<evidence type="ECO:0000256" key="1">
    <source>
        <dbReference type="ARBA" id="ARBA00022490"/>
    </source>
</evidence>
<keyword evidence="4 8" id="KW-0547">Nucleotide-binding</keyword>
<dbReference type="PANTHER" id="PTHR43210:SF5">
    <property type="entry name" value="DETHIOBIOTIN SYNTHETASE"/>
    <property type="match status" value="1"/>
</dbReference>
<protein>
    <recommendedName>
        <fullName evidence="8">ATP-dependent dethiobiotin synthetase BioD</fullName>
        <ecNumber evidence="8">6.3.3.3</ecNumber>
    </recommendedName>
    <alternativeName>
        <fullName evidence="8">DTB synthetase</fullName>
        <shortName evidence="8">DTBS</shortName>
    </alternativeName>
    <alternativeName>
        <fullName evidence="8">Dethiobiotin synthase</fullName>
    </alternativeName>
</protein>
<dbReference type="UniPathway" id="UPA00078">
    <property type="reaction ID" value="UER00161"/>
</dbReference>
<dbReference type="GO" id="GO:0000287">
    <property type="term" value="F:magnesium ion binding"/>
    <property type="evidence" value="ECO:0007669"/>
    <property type="project" value="UniProtKB-UniRule"/>
</dbReference>
<dbReference type="InterPro" id="IPR027417">
    <property type="entry name" value="P-loop_NTPase"/>
</dbReference>
<dbReference type="GO" id="GO:0004141">
    <property type="term" value="F:dethiobiotin synthase activity"/>
    <property type="evidence" value="ECO:0007669"/>
    <property type="project" value="UniProtKB-UniRule"/>
</dbReference>
<keyword evidence="7 8" id="KW-0460">Magnesium</keyword>
<keyword evidence="10" id="KW-1185">Reference proteome</keyword>
<reference evidence="9 10" key="1">
    <citation type="submission" date="2016-12" db="EMBL/GenBank/DDBJ databases">
        <authorList>
            <person name="Song W.-J."/>
            <person name="Kurnit D.M."/>
        </authorList>
    </citation>
    <scope>NUCLEOTIDE SEQUENCE [LARGE SCALE GENOMIC DNA]</scope>
    <source>
        <strain evidence="9 10">175</strain>
    </source>
</reference>
<dbReference type="GO" id="GO:0005524">
    <property type="term" value="F:ATP binding"/>
    <property type="evidence" value="ECO:0007669"/>
    <property type="project" value="UniProtKB-UniRule"/>
</dbReference>
<dbReference type="SUPFAM" id="SSF52540">
    <property type="entry name" value="P-loop containing nucleoside triphosphate hydrolases"/>
    <property type="match status" value="1"/>
</dbReference>
<keyword evidence="1 8" id="KW-0963">Cytoplasm</keyword>
<dbReference type="Proteomes" id="UP000192923">
    <property type="component" value="Unassembled WGS sequence"/>
</dbReference>
<dbReference type="EC" id="6.3.3.3" evidence="8"/>
<dbReference type="PIRSF" id="PIRSF006755">
    <property type="entry name" value="DTB_synth"/>
    <property type="match status" value="1"/>
</dbReference>
<dbReference type="NCBIfam" id="TIGR00347">
    <property type="entry name" value="bioD"/>
    <property type="match status" value="1"/>
</dbReference>
<comment type="subcellular location">
    <subcellularLocation>
        <location evidence="8">Cytoplasm</location>
    </subcellularLocation>
</comment>
<dbReference type="GO" id="GO:0009102">
    <property type="term" value="P:biotin biosynthetic process"/>
    <property type="evidence" value="ECO:0007669"/>
    <property type="project" value="UniProtKB-UniRule"/>
</dbReference>
<evidence type="ECO:0000256" key="8">
    <source>
        <dbReference type="HAMAP-Rule" id="MF_00336"/>
    </source>
</evidence>
<gene>
    <name evidence="8" type="primary">bioD</name>
    <name evidence="9" type="ORF">SAMN02949497_0921</name>
</gene>
<proteinExistence type="inferred from homology"/>
<comment type="caution">
    <text evidence="8">Lacks conserved residue(s) required for the propagation of feature annotation.</text>
</comment>
<evidence type="ECO:0000256" key="7">
    <source>
        <dbReference type="ARBA" id="ARBA00022842"/>
    </source>
</evidence>
<dbReference type="HAMAP" id="MF_00336">
    <property type="entry name" value="BioD"/>
    <property type="match status" value="1"/>
</dbReference>
<dbReference type="RefSeq" id="WP_085210375.1">
    <property type="nucleotide sequence ID" value="NZ_FXAM01000001.1"/>
</dbReference>
<evidence type="ECO:0000256" key="3">
    <source>
        <dbReference type="ARBA" id="ARBA00022723"/>
    </source>
</evidence>
<dbReference type="InterPro" id="IPR004472">
    <property type="entry name" value="DTB_synth_BioD"/>
</dbReference>
<dbReference type="GO" id="GO:0005829">
    <property type="term" value="C:cytosol"/>
    <property type="evidence" value="ECO:0007669"/>
    <property type="project" value="TreeGrafter"/>
</dbReference>
<keyword evidence="3 8" id="KW-0479">Metal-binding</keyword>
<evidence type="ECO:0000313" key="9">
    <source>
        <dbReference type="EMBL" id="SMF93634.1"/>
    </source>
</evidence>
<sequence>MRQTGFFITGTDTGIGKTWATLSLMRALRARGLCVLGMKPVATGGVWREGRWVNKDALALQAAASMAVPYEQVNPYVYEPPVSPHIAAAEAGRPVDIEYIVKIFKGLPAADHVLVEGVGGWAVPLDGRKRVADLALALDLPVILVVGLRLGCLNHALLTQAAMVSSGAEFAGWVANRIEPDFASAGQNIDTLTREFAAPPLAVLPCGGLEPPLVPWRVSCPGPG</sequence>
<evidence type="ECO:0000256" key="4">
    <source>
        <dbReference type="ARBA" id="ARBA00022741"/>
    </source>
</evidence>
<dbReference type="EMBL" id="FXAM01000001">
    <property type="protein sequence ID" value="SMF93634.1"/>
    <property type="molecule type" value="Genomic_DNA"/>
</dbReference>
<evidence type="ECO:0000256" key="5">
    <source>
        <dbReference type="ARBA" id="ARBA00022756"/>
    </source>
</evidence>
<feature type="binding site" evidence="8">
    <location>
        <begin position="116"/>
        <end position="119"/>
    </location>
    <ligand>
        <name>ATP</name>
        <dbReference type="ChEBI" id="CHEBI:30616"/>
    </ligand>
</feature>
<evidence type="ECO:0000313" key="10">
    <source>
        <dbReference type="Proteomes" id="UP000192923"/>
    </source>
</evidence>
<dbReference type="FunFam" id="3.40.50.300:FF:000292">
    <property type="entry name" value="ATP-dependent dethiobiotin synthetase BioD"/>
    <property type="match status" value="1"/>
</dbReference>
<feature type="binding site" evidence="8">
    <location>
        <position position="116"/>
    </location>
    <ligand>
        <name>Mg(2+)</name>
        <dbReference type="ChEBI" id="CHEBI:18420"/>
    </ligand>
</feature>
<comment type="pathway">
    <text evidence="8">Cofactor biosynthesis; biotin biosynthesis; biotin from 7,8-diaminononanoate: step 1/2.</text>
</comment>
<keyword evidence="5 8" id="KW-0093">Biotin biosynthesis</keyword>
<feature type="active site" evidence="8">
    <location>
        <position position="39"/>
    </location>
</feature>
<feature type="binding site" evidence="8">
    <location>
        <position position="43"/>
    </location>
    <ligand>
        <name>substrate</name>
    </ligand>
</feature>
<comment type="catalytic activity">
    <reaction evidence="8">
        <text>(7R,8S)-7,8-diammoniononanoate + CO2 + ATP = (4R,5S)-dethiobiotin + ADP + phosphate + 3 H(+)</text>
        <dbReference type="Rhea" id="RHEA:15805"/>
        <dbReference type="ChEBI" id="CHEBI:15378"/>
        <dbReference type="ChEBI" id="CHEBI:16526"/>
        <dbReference type="ChEBI" id="CHEBI:30616"/>
        <dbReference type="ChEBI" id="CHEBI:43474"/>
        <dbReference type="ChEBI" id="CHEBI:149469"/>
        <dbReference type="ChEBI" id="CHEBI:149473"/>
        <dbReference type="ChEBI" id="CHEBI:456216"/>
        <dbReference type="EC" id="6.3.3.3"/>
    </reaction>
</comment>
<comment type="similarity">
    <text evidence="8">Belongs to the dethiobiotin synthetase family.</text>
</comment>
<accession>A0A1Y6CZR1</accession>
<dbReference type="CDD" id="cd03109">
    <property type="entry name" value="DTBS"/>
    <property type="match status" value="1"/>
</dbReference>
<comment type="function">
    <text evidence="8">Catalyzes a mechanistically unusual reaction, the ATP-dependent insertion of CO2 between the N7 and N8 nitrogen atoms of 7,8-diaminopelargonic acid (DAPA, also called 7,8-diammoniononanoate) to form a ureido ring.</text>
</comment>
<dbReference type="GO" id="GO:0042803">
    <property type="term" value="F:protein homodimerization activity"/>
    <property type="evidence" value="ECO:0007669"/>
    <property type="project" value="UniProtKB-ARBA"/>
</dbReference>
<dbReference type="Pfam" id="PF13500">
    <property type="entry name" value="AAA_26"/>
    <property type="match status" value="1"/>
</dbReference>
<feature type="binding site" evidence="8">
    <location>
        <position position="56"/>
    </location>
    <ligand>
        <name>ATP</name>
        <dbReference type="ChEBI" id="CHEBI:30616"/>
    </ligand>
</feature>
<comment type="subunit">
    <text evidence="8">Homodimer.</text>
</comment>
<feature type="binding site" evidence="8">
    <location>
        <position position="56"/>
    </location>
    <ligand>
        <name>Mg(2+)</name>
        <dbReference type="ChEBI" id="CHEBI:18420"/>
    </ligand>
</feature>
<keyword evidence="2 8" id="KW-0436">Ligase</keyword>
<evidence type="ECO:0000256" key="2">
    <source>
        <dbReference type="ARBA" id="ARBA00022598"/>
    </source>
</evidence>
<keyword evidence="6 8" id="KW-0067">ATP-binding</keyword>